<evidence type="ECO:0000313" key="1">
    <source>
        <dbReference type="EMBL" id="QLH06630.1"/>
    </source>
</evidence>
<sequence>MIENKISRVFLKNKNNELEEIRTFLDLFHVVLEQGNSDAVLDNSDGAVSIVFTRKRFFLNQALKTLFKQRM</sequence>
<dbReference type="GeneID" id="56067572"/>
<keyword evidence="2" id="KW-1185">Reference proteome</keyword>
<name>A0A7D5M7U9_9ARCH</name>
<dbReference type="EMBL" id="CP026995">
    <property type="protein sequence ID" value="QLH06630.1"/>
    <property type="molecule type" value="Genomic_DNA"/>
</dbReference>
<organism evidence="1 2">
    <name type="scientific">Nitrosopumilus ureiphilus</name>
    <dbReference type="NCBI Taxonomy" id="1470067"/>
    <lineage>
        <taxon>Archaea</taxon>
        <taxon>Nitrososphaerota</taxon>
        <taxon>Nitrososphaeria</taxon>
        <taxon>Nitrosopumilales</taxon>
        <taxon>Nitrosopumilaceae</taxon>
        <taxon>Nitrosopumilus</taxon>
    </lineage>
</organism>
<proteinExistence type="predicted"/>
<protein>
    <submittedName>
        <fullName evidence="1">Uncharacterized protein</fullName>
    </submittedName>
</protein>
<gene>
    <name evidence="1" type="ORF">C5F50_05750</name>
</gene>
<evidence type="ECO:0000313" key="2">
    <source>
        <dbReference type="Proteomes" id="UP000509478"/>
    </source>
</evidence>
<dbReference type="Proteomes" id="UP000509478">
    <property type="component" value="Chromosome"/>
</dbReference>
<reference evidence="1 2" key="1">
    <citation type="submission" date="2018-02" db="EMBL/GenBank/DDBJ databases">
        <title>Complete genome of Nitrosopumilus ureaphilus PS0.</title>
        <authorList>
            <person name="Qin W."/>
            <person name="Zheng Y."/>
            <person name="Stahl D.A."/>
        </authorList>
    </citation>
    <scope>NUCLEOTIDE SEQUENCE [LARGE SCALE GENOMIC DNA]</scope>
    <source>
        <strain evidence="1 2">PS0</strain>
    </source>
</reference>
<dbReference type="KEGG" id="nue:C5F50_05750"/>
<dbReference type="RefSeq" id="WP_179372730.1">
    <property type="nucleotide sequence ID" value="NZ_CP026995.1"/>
</dbReference>
<accession>A0A7D5M7U9</accession>
<dbReference type="AlphaFoldDB" id="A0A7D5M7U9"/>